<dbReference type="EMBL" id="JAFBCF010000001">
    <property type="protein sequence ID" value="MBM7800039.1"/>
    <property type="molecule type" value="Genomic_DNA"/>
</dbReference>
<dbReference type="Gene3D" id="1.10.1040.10">
    <property type="entry name" value="N-(1-d-carboxylethyl)-l-norvaline Dehydrogenase, domain 2"/>
    <property type="match status" value="1"/>
</dbReference>
<reference evidence="5 6" key="1">
    <citation type="submission" date="2021-01" db="EMBL/GenBank/DDBJ databases">
        <title>Sequencing the genomes of 1000 actinobacteria strains.</title>
        <authorList>
            <person name="Klenk H.-P."/>
        </authorList>
    </citation>
    <scope>NUCLEOTIDE SEQUENCE [LARGE SCALE GENOMIC DNA]</scope>
    <source>
        <strain evidence="5 6">DSM 18662</strain>
    </source>
</reference>
<evidence type="ECO:0000259" key="3">
    <source>
        <dbReference type="Pfam" id="PF01232"/>
    </source>
</evidence>
<dbReference type="InterPro" id="IPR050988">
    <property type="entry name" value="Mannitol_DH/Oxidoreductase"/>
</dbReference>
<evidence type="ECO:0000313" key="6">
    <source>
        <dbReference type="Proteomes" id="UP000704762"/>
    </source>
</evidence>
<evidence type="ECO:0000256" key="2">
    <source>
        <dbReference type="ARBA" id="ARBA00048615"/>
    </source>
</evidence>
<dbReference type="Pfam" id="PF08125">
    <property type="entry name" value="Mannitol_dh_C"/>
    <property type="match status" value="1"/>
</dbReference>
<dbReference type="PANTHER" id="PTHR43362">
    <property type="entry name" value="MANNITOL DEHYDROGENASE DSF1-RELATED"/>
    <property type="match status" value="1"/>
</dbReference>
<dbReference type="SUPFAM" id="SSF48179">
    <property type="entry name" value="6-phosphogluconate dehydrogenase C-terminal domain-like"/>
    <property type="match status" value="1"/>
</dbReference>
<dbReference type="InterPro" id="IPR013118">
    <property type="entry name" value="Mannitol_DH_C"/>
</dbReference>
<dbReference type="InterPro" id="IPR008927">
    <property type="entry name" value="6-PGluconate_DH-like_C_sf"/>
</dbReference>
<dbReference type="Proteomes" id="UP000704762">
    <property type="component" value="Unassembled WGS sequence"/>
</dbReference>
<dbReference type="InterPro" id="IPR013131">
    <property type="entry name" value="Mannitol_DH_N"/>
</dbReference>
<comment type="caution">
    <text evidence="5">The sequence shown here is derived from an EMBL/GenBank/DDBJ whole genome shotgun (WGS) entry which is preliminary data.</text>
</comment>
<feature type="domain" description="Mannitol dehydrogenase C-terminal" evidence="4">
    <location>
        <begin position="308"/>
        <end position="496"/>
    </location>
</feature>
<dbReference type="EC" id="1.1.1.67" evidence="5"/>
<sequence>MNGKSARSKGGITERKVVEMDQRTEHEFLAGATPDLELPSYDRTGLKAGIVHFGVGGFHRAHQAMTIDRLLSAGLARDWAICGVGVLPGDRRMKDVMEAQDGLYTLLIKHPDGSRDARVIGSIIDYLLAPDDPEAVIERLAHQDTRIASLTVTEGGYNNHPVTGQFDKTNPQILADLAPDAVPATVFGLVTEALRRRRDRDLGAFTVMTCDNIQENGRVCHDAFLAFAELKDPELARWVDAETSFPNSMVDRITPVTSDEDRAEIKQRYGVEDAWPVVAEPFFQWVLEDHFVKGRPPYEEAGVQLVDDVEPYELMKLRLLNASHQALAYFGHLAGYTYAHEAAGDPLFAEFLLAYMRKEAAPTLKPVPGIDLGDYMETLIERFSNPEVRDTIARLAAESSDRIPKWLVPVIQQNLADGGEIRLSAAVVASWARYAEGVDEQGNPITVVDRLAESLKATAARQHDEPTAFIENRQLFADLVDDERFVSAYTWALDSLHKDGARATLQALVAR</sequence>
<dbReference type="GO" id="GO:0050086">
    <property type="term" value="F:mannitol 2-dehydrogenase activity"/>
    <property type="evidence" value="ECO:0007669"/>
    <property type="project" value="UniProtKB-EC"/>
</dbReference>
<dbReference type="SUPFAM" id="SSF51735">
    <property type="entry name" value="NAD(P)-binding Rossmann-fold domains"/>
    <property type="match status" value="1"/>
</dbReference>
<dbReference type="Gene3D" id="3.40.50.720">
    <property type="entry name" value="NAD(P)-binding Rossmann-like Domain"/>
    <property type="match status" value="1"/>
</dbReference>
<evidence type="ECO:0000259" key="4">
    <source>
        <dbReference type="Pfam" id="PF08125"/>
    </source>
</evidence>
<keyword evidence="6" id="KW-1185">Reference proteome</keyword>
<dbReference type="InterPro" id="IPR013328">
    <property type="entry name" value="6PGD_dom2"/>
</dbReference>
<dbReference type="Pfam" id="PF01232">
    <property type="entry name" value="Mannitol_dh"/>
    <property type="match status" value="1"/>
</dbReference>
<feature type="domain" description="Mannitol dehydrogenase N-terminal" evidence="3">
    <location>
        <begin position="49"/>
        <end position="298"/>
    </location>
</feature>
<dbReference type="InterPro" id="IPR000669">
    <property type="entry name" value="Mannitol_DH"/>
</dbReference>
<protein>
    <submittedName>
        <fullName evidence="5">Mannitol 2-dehydrogenase</fullName>
        <ecNumber evidence="5">1.1.1.67</ecNumber>
    </submittedName>
</protein>
<dbReference type="PRINTS" id="PR00084">
    <property type="entry name" value="MTLDHDRGNASE"/>
</dbReference>
<dbReference type="RefSeq" id="WP_239578961.1">
    <property type="nucleotide sequence ID" value="NZ_BAAAQP010000003.1"/>
</dbReference>
<comment type="catalytic activity">
    <reaction evidence="2">
        <text>D-mannitol 1-phosphate + NAD(+) = beta-D-fructose 6-phosphate + NADH + H(+)</text>
        <dbReference type="Rhea" id="RHEA:19661"/>
        <dbReference type="ChEBI" id="CHEBI:15378"/>
        <dbReference type="ChEBI" id="CHEBI:57540"/>
        <dbReference type="ChEBI" id="CHEBI:57634"/>
        <dbReference type="ChEBI" id="CHEBI:57945"/>
        <dbReference type="ChEBI" id="CHEBI:61381"/>
        <dbReference type="EC" id="1.1.1.17"/>
    </reaction>
</comment>
<dbReference type="InterPro" id="IPR036291">
    <property type="entry name" value="NAD(P)-bd_dom_sf"/>
</dbReference>
<name>A0ABS2RM06_9ACTN</name>
<proteinExistence type="predicted"/>
<accession>A0ABS2RM06</accession>
<dbReference type="PANTHER" id="PTHR43362:SF1">
    <property type="entry name" value="MANNITOL DEHYDROGENASE 2-RELATED"/>
    <property type="match status" value="1"/>
</dbReference>
<organism evidence="5 6">
    <name type="scientific">Microlunatus panaciterrae</name>
    <dbReference type="NCBI Taxonomy" id="400768"/>
    <lineage>
        <taxon>Bacteria</taxon>
        <taxon>Bacillati</taxon>
        <taxon>Actinomycetota</taxon>
        <taxon>Actinomycetes</taxon>
        <taxon>Propionibacteriales</taxon>
        <taxon>Propionibacteriaceae</taxon>
        <taxon>Microlunatus</taxon>
    </lineage>
</organism>
<gene>
    <name evidence="5" type="ORF">JOE57_002960</name>
</gene>
<keyword evidence="1 5" id="KW-0560">Oxidoreductase</keyword>
<evidence type="ECO:0000256" key="1">
    <source>
        <dbReference type="ARBA" id="ARBA00023002"/>
    </source>
</evidence>
<evidence type="ECO:0000313" key="5">
    <source>
        <dbReference type="EMBL" id="MBM7800039.1"/>
    </source>
</evidence>